<dbReference type="EMBL" id="NKCI01000012">
    <property type="protein sequence ID" value="RSL69676.1"/>
    <property type="molecule type" value="Genomic_DNA"/>
</dbReference>
<reference evidence="2 3" key="1">
    <citation type="submission" date="2017-06" db="EMBL/GenBank/DDBJ databases">
        <title>Comparative genomic analysis of Ambrosia Fusariam Clade fungi.</title>
        <authorList>
            <person name="Stajich J.E."/>
            <person name="Carrillo J."/>
            <person name="Kijimoto T."/>
            <person name="Eskalen A."/>
            <person name="O'Donnell K."/>
            <person name="Kasson M."/>
        </authorList>
    </citation>
    <scope>NUCLEOTIDE SEQUENCE [LARGE SCALE GENOMIC DNA]</scope>
    <source>
        <strain evidence="2 3">NRRL62584</strain>
    </source>
</reference>
<name>A0A428QWQ4_9HYPO</name>
<dbReference type="OrthoDB" id="5275938at2759"/>
<dbReference type="AlphaFoldDB" id="A0A428QWQ4"/>
<evidence type="ECO:0000256" key="1">
    <source>
        <dbReference type="SAM" id="MobiDB-lite"/>
    </source>
</evidence>
<gene>
    <name evidence="2" type="ORF">CEP54_002198</name>
</gene>
<accession>A0A428QWQ4</accession>
<dbReference type="InterPro" id="IPR011333">
    <property type="entry name" value="SKP1/BTB/POZ_sf"/>
</dbReference>
<keyword evidence="3" id="KW-1185">Reference proteome</keyword>
<feature type="region of interest" description="Disordered" evidence="1">
    <location>
        <begin position="1"/>
        <end position="28"/>
    </location>
</feature>
<dbReference type="Gene3D" id="3.30.710.10">
    <property type="entry name" value="Potassium Channel Kv1.1, Chain A"/>
    <property type="match status" value="1"/>
</dbReference>
<dbReference type="SUPFAM" id="SSF54695">
    <property type="entry name" value="POZ domain"/>
    <property type="match status" value="1"/>
</dbReference>
<protein>
    <recommendedName>
        <fullName evidence="4">BTB domain-containing protein</fullName>
    </recommendedName>
</protein>
<sequence length="347" mass="39252">MSAPNPAHKRKRGDDSPSGRSLTKEEGMLERVAPDGDIIFILSGGTDKVQVQSSVMKSASPVFSAMLAGHFREGQMLQEAAESGRPVEISLPGDDFEPFKLICIAIHRQANTTQYWPSEELLMRILQIADKYNLIDSVFLSMEFWTRKYLPDPTLNHFLLMIICHQINSQELFQLFSRSLVLNHKGSFMSLAAENEQHICDSVPRGLIYKLACALEEMRATMMRRITKFINAELMARFNNGHSDKETSSEIIPYYRLLKGVLDSYSRNPGLHSVGNDYSLSDLTSQIMKIETSFPTEHPYKATPPSAIPVYMALLRRLRGLNENFVGLCLDCLEVDKLDFDCRGIHK</sequence>
<comment type="caution">
    <text evidence="2">The sequence shown here is derived from an EMBL/GenBank/DDBJ whole genome shotgun (WGS) entry which is preliminary data.</text>
</comment>
<evidence type="ECO:0000313" key="3">
    <source>
        <dbReference type="Proteomes" id="UP000288168"/>
    </source>
</evidence>
<evidence type="ECO:0000313" key="2">
    <source>
        <dbReference type="EMBL" id="RSL69676.1"/>
    </source>
</evidence>
<evidence type="ECO:0008006" key="4">
    <source>
        <dbReference type="Google" id="ProtNLM"/>
    </source>
</evidence>
<organism evidence="2 3">
    <name type="scientific">Fusarium duplospermum</name>
    <dbReference type="NCBI Taxonomy" id="1325734"/>
    <lineage>
        <taxon>Eukaryota</taxon>
        <taxon>Fungi</taxon>
        <taxon>Dikarya</taxon>
        <taxon>Ascomycota</taxon>
        <taxon>Pezizomycotina</taxon>
        <taxon>Sordariomycetes</taxon>
        <taxon>Hypocreomycetidae</taxon>
        <taxon>Hypocreales</taxon>
        <taxon>Nectriaceae</taxon>
        <taxon>Fusarium</taxon>
        <taxon>Fusarium solani species complex</taxon>
    </lineage>
</organism>
<proteinExistence type="predicted"/>
<feature type="compositionally biased region" description="Basic and acidic residues" evidence="1">
    <location>
        <begin position="12"/>
        <end position="28"/>
    </location>
</feature>
<dbReference type="Proteomes" id="UP000288168">
    <property type="component" value="Unassembled WGS sequence"/>
</dbReference>
<dbReference type="STRING" id="1325734.A0A428QWQ4"/>